<gene>
    <name evidence="2" type="ORF">QRX60_50300</name>
</gene>
<feature type="region of interest" description="Disordered" evidence="1">
    <location>
        <begin position="88"/>
        <end position="145"/>
    </location>
</feature>
<proteinExistence type="predicted"/>
<evidence type="ECO:0000313" key="3">
    <source>
        <dbReference type="Proteomes" id="UP001239397"/>
    </source>
</evidence>
<accession>A0A9Y2NLC7</accession>
<feature type="compositionally biased region" description="Low complexity" evidence="1">
    <location>
        <begin position="109"/>
        <end position="137"/>
    </location>
</feature>
<organism evidence="2 3">
    <name type="scientific">Amycolatopsis mongoliensis</name>
    <dbReference type="NCBI Taxonomy" id="715475"/>
    <lineage>
        <taxon>Bacteria</taxon>
        <taxon>Bacillati</taxon>
        <taxon>Actinomycetota</taxon>
        <taxon>Actinomycetes</taxon>
        <taxon>Pseudonocardiales</taxon>
        <taxon>Pseudonocardiaceae</taxon>
        <taxon>Amycolatopsis</taxon>
    </lineage>
</organism>
<name>A0A9Y2NLC7_9PSEU</name>
<dbReference type="AlphaFoldDB" id="A0A9Y2NLC7"/>
<feature type="compositionally biased region" description="Basic and acidic residues" evidence="1">
    <location>
        <begin position="90"/>
        <end position="105"/>
    </location>
</feature>
<dbReference type="KEGG" id="amog:QRX60_50300"/>
<protein>
    <submittedName>
        <fullName evidence="2">Uncharacterized protein</fullName>
    </submittedName>
</protein>
<reference evidence="2 3" key="1">
    <citation type="submission" date="2023-06" db="EMBL/GenBank/DDBJ databases">
        <authorList>
            <person name="Oyuntsetseg B."/>
            <person name="Kim S.B."/>
        </authorList>
    </citation>
    <scope>NUCLEOTIDE SEQUENCE [LARGE SCALE GENOMIC DNA]</scope>
    <source>
        <strain evidence="2 3">4-36</strain>
    </source>
</reference>
<dbReference type="Proteomes" id="UP001239397">
    <property type="component" value="Chromosome"/>
</dbReference>
<dbReference type="RefSeq" id="WP_285998531.1">
    <property type="nucleotide sequence ID" value="NZ_CP127295.1"/>
</dbReference>
<evidence type="ECO:0000256" key="1">
    <source>
        <dbReference type="SAM" id="MobiDB-lite"/>
    </source>
</evidence>
<dbReference type="EMBL" id="CP127295">
    <property type="protein sequence ID" value="WIY02100.1"/>
    <property type="molecule type" value="Genomic_DNA"/>
</dbReference>
<keyword evidence="3" id="KW-1185">Reference proteome</keyword>
<evidence type="ECO:0000313" key="2">
    <source>
        <dbReference type="EMBL" id="WIY02100.1"/>
    </source>
</evidence>
<sequence>MSDEQEPHPSRTVLEQLIRERRETFEEFARFATNFARDCGEPGTLSSRHLKRLASGRGDGGKPLGRPQQATVRLLERIFGVSIDELLSSPRERRSSAEDDGEFRTLLRTSSAATASSHSTGVAAAARTAPRPATRSPATPPTSPR</sequence>